<evidence type="ECO:0000313" key="5">
    <source>
        <dbReference type="Proteomes" id="UP000724149"/>
    </source>
</evidence>
<feature type="coiled-coil region" evidence="1">
    <location>
        <begin position="66"/>
        <end position="93"/>
    </location>
</feature>
<evidence type="ECO:0000256" key="3">
    <source>
        <dbReference type="SAM" id="Phobius"/>
    </source>
</evidence>
<keyword evidence="3" id="KW-1133">Transmembrane helix</keyword>
<keyword evidence="5" id="KW-1185">Reference proteome</keyword>
<organism evidence="4 5">
    <name type="scientific">Hydrogenoanaerobacterium saccharovorans</name>
    <dbReference type="NCBI Taxonomy" id="474960"/>
    <lineage>
        <taxon>Bacteria</taxon>
        <taxon>Bacillati</taxon>
        <taxon>Bacillota</taxon>
        <taxon>Clostridia</taxon>
        <taxon>Eubacteriales</taxon>
        <taxon>Oscillospiraceae</taxon>
        <taxon>Hydrogenoanaerobacterium</taxon>
    </lineage>
</organism>
<sequence>MQSAAYDLSIYEPKPKRQAEQSPKVRVVAQHSQEELARPKMLAKAVGLVVLLTVSLCMLLYSNAVLTELSDQVAEAQEKHQMLLAENERLQTSIESRMSLRNIEDIAKNELGLSELEPYQVTYVNRCGGDKIVTNESTPSGASILEEITDTIGSALEYLRISFNKN</sequence>
<comment type="caution">
    <text evidence="4">The sequence shown here is derived from an EMBL/GenBank/DDBJ whole genome shotgun (WGS) entry which is preliminary data.</text>
</comment>
<evidence type="ECO:0008006" key="6">
    <source>
        <dbReference type="Google" id="ProtNLM"/>
    </source>
</evidence>
<evidence type="ECO:0000256" key="2">
    <source>
        <dbReference type="SAM" id="MobiDB-lite"/>
    </source>
</evidence>
<dbReference type="RefSeq" id="WP_177504037.1">
    <property type="nucleotide sequence ID" value="NZ_JACSNR010000001.1"/>
</dbReference>
<feature type="transmembrane region" description="Helical" evidence="3">
    <location>
        <begin position="41"/>
        <end position="61"/>
    </location>
</feature>
<evidence type="ECO:0000256" key="1">
    <source>
        <dbReference type="SAM" id="Coils"/>
    </source>
</evidence>
<protein>
    <recommendedName>
        <fullName evidence="6">Cell division protein FtsL</fullName>
    </recommendedName>
</protein>
<accession>A0ABS2GIN7</accession>
<dbReference type="EMBL" id="JACSNR010000001">
    <property type="protein sequence ID" value="MBM6922187.1"/>
    <property type="molecule type" value="Genomic_DNA"/>
</dbReference>
<dbReference type="Proteomes" id="UP000724149">
    <property type="component" value="Unassembled WGS sequence"/>
</dbReference>
<keyword evidence="3" id="KW-0812">Transmembrane</keyword>
<feature type="region of interest" description="Disordered" evidence="2">
    <location>
        <begin position="1"/>
        <end position="24"/>
    </location>
</feature>
<evidence type="ECO:0000313" key="4">
    <source>
        <dbReference type="EMBL" id="MBM6922187.1"/>
    </source>
</evidence>
<proteinExistence type="predicted"/>
<reference evidence="4 5" key="1">
    <citation type="journal article" date="2021" name="Sci. Rep.">
        <title>The distribution of antibiotic resistance genes in chicken gut microbiota commensals.</title>
        <authorList>
            <person name="Juricova H."/>
            <person name="Matiasovicova J."/>
            <person name="Kubasova T."/>
            <person name="Cejkova D."/>
            <person name="Rychlik I."/>
        </authorList>
    </citation>
    <scope>NUCLEOTIDE SEQUENCE [LARGE SCALE GENOMIC DNA]</scope>
    <source>
        <strain evidence="4 5">An564</strain>
    </source>
</reference>
<name>A0ABS2GIN7_9FIRM</name>
<gene>
    <name evidence="4" type="ORF">H9X81_00570</name>
</gene>
<keyword evidence="3" id="KW-0472">Membrane</keyword>
<keyword evidence="1" id="KW-0175">Coiled coil</keyword>